<dbReference type="CDD" id="cd00009">
    <property type="entry name" value="AAA"/>
    <property type="match status" value="1"/>
</dbReference>
<dbReference type="SUPFAM" id="SSF55785">
    <property type="entry name" value="PYP-like sensor domain (PAS domain)"/>
    <property type="match status" value="1"/>
</dbReference>
<dbReference type="Pfam" id="PF25601">
    <property type="entry name" value="AAA_lid_14"/>
    <property type="match status" value="1"/>
</dbReference>
<dbReference type="Gene3D" id="3.40.50.300">
    <property type="entry name" value="P-loop containing nucleotide triphosphate hydrolases"/>
    <property type="match status" value="1"/>
</dbReference>
<keyword evidence="2" id="KW-0067">ATP-binding</keyword>
<evidence type="ECO:0000259" key="7">
    <source>
        <dbReference type="PROSITE" id="PS50112"/>
    </source>
</evidence>
<dbReference type="Gene3D" id="1.10.8.60">
    <property type="match status" value="1"/>
</dbReference>
<evidence type="ECO:0000259" key="6">
    <source>
        <dbReference type="PROSITE" id="PS50045"/>
    </source>
</evidence>
<dbReference type="Gene3D" id="1.10.10.60">
    <property type="entry name" value="Homeodomain-like"/>
    <property type="match status" value="1"/>
</dbReference>
<dbReference type="SUPFAM" id="SSF46689">
    <property type="entry name" value="Homeodomain-like"/>
    <property type="match status" value="1"/>
</dbReference>
<keyword evidence="1" id="KW-0547">Nucleotide-binding</keyword>
<evidence type="ECO:0000256" key="4">
    <source>
        <dbReference type="ARBA" id="ARBA00023125"/>
    </source>
</evidence>
<sequence length="646" mass="72917">MGSGIGSCYYNGGIIVNTVTSKLDNEAVYKTDIELSHERCKKFGIDSRQVFSKKILYDNELQKKFAANRNLILTAAPYMEQLINFVKGFNFFVLLTDGEGCILNALGDEKILSKAFSLKMVPGAFMNEENIGTNSMSMVISTKMPVQVSGDDHFIRAYHKWTCSAAPIKDSKGRLIGVLNLTGYAEFVHSHTLGMVIAASNAIEEMLKVKECNKIQNMNYKHIKNIFNSSPVSIITSDINGKIKICNKKAQDMFGIRGNKLEADKMEDIIENWNDIKTSIYLGQGTSKETNIVAVRNKTRYQLTTSSIYNCEDDNIEVVYVFEEIKMAKKRNDGQAYYTFDKIIGQDESFMRIIEYAKKISDSKSTILIMGESGTGKEVFAQSIHNYSSRVDGPFIALNCGAIPKQLIESELFGYEEGAFTGAKKGGNLGKFELADGGTIMLDEIGEMPLDMQTKLLRVVQEGVITKIGSSKSIPVDVRIVAVTNRDLKKEVERGRFRKDLYYRLNVLPLYLPPLRERKKDIPLLIQYFIKSISQKLNKKQPVIPGQYLQKMINYSWPGNIRELENVVELIINTESVPAGYFSEESCNNDVFVNINEDCLKLDYVEREHLVKVLKKFKGNITHSAAALGIRRNTLYSKIKKYKIEM</sequence>
<dbReference type="InterPro" id="IPR025662">
    <property type="entry name" value="Sigma_54_int_dom_ATP-bd_1"/>
</dbReference>
<dbReference type="InterPro" id="IPR035965">
    <property type="entry name" value="PAS-like_dom_sf"/>
</dbReference>
<protein>
    <submittedName>
        <fullName evidence="8">Sigma 54-interacting transcriptional regulator</fullName>
    </submittedName>
</protein>
<evidence type="ECO:0000313" key="8">
    <source>
        <dbReference type="EMBL" id="AGY74692.2"/>
    </source>
</evidence>
<dbReference type="Pfam" id="PF00158">
    <property type="entry name" value="Sigma54_activat"/>
    <property type="match status" value="1"/>
</dbReference>
<dbReference type="Pfam" id="PF01590">
    <property type="entry name" value="GAF"/>
    <property type="match status" value="1"/>
</dbReference>
<dbReference type="InterPro" id="IPR009057">
    <property type="entry name" value="Homeodomain-like_sf"/>
</dbReference>
<dbReference type="EMBL" id="CP006763">
    <property type="protein sequence ID" value="AGY74692.2"/>
    <property type="molecule type" value="Genomic_DNA"/>
</dbReference>
<dbReference type="InterPro" id="IPR003593">
    <property type="entry name" value="AAA+_ATPase"/>
</dbReference>
<organism evidence="8 9">
    <name type="scientific">Clostridium autoethanogenum DSM 10061</name>
    <dbReference type="NCBI Taxonomy" id="1341692"/>
    <lineage>
        <taxon>Bacteria</taxon>
        <taxon>Bacillati</taxon>
        <taxon>Bacillota</taxon>
        <taxon>Clostridia</taxon>
        <taxon>Eubacteriales</taxon>
        <taxon>Clostridiaceae</taxon>
        <taxon>Clostridium</taxon>
    </lineage>
</organism>
<feature type="domain" description="PAS" evidence="7">
    <location>
        <begin position="219"/>
        <end position="261"/>
    </location>
</feature>
<keyword evidence="9" id="KW-1185">Reference proteome</keyword>
<dbReference type="PROSITE" id="PS00675">
    <property type="entry name" value="SIGMA54_INTERACT_1"/>
    <property type="match status" value="1"/>
</dbReference>
<dbReference type="InterPro" id="IPR000014">
    <property type="entry name" value="PAS"/>
</dbReference>
<dbReference type="InterPro" id="IPR025944">
    <property type="entry name" value="Sigma_54_int_dom_CS"/>
</dbReference>
<dbReference type="Pfam" id="PF13188">
    <property type="entry name" value="PAS_8"/>
    <property type="match status" value="1"/>
</dbReference>
<dbReference type="PROSITE" id="PS50112">
    <property type="entry name" value="PAS"/>
    <property type="match status" value="1"/>
</dbReference>
<dbReference type="Pfam" id="PF02954">
    <property type="entry name" value="HTH_8"/>
    <property type="match status" value="1"/>
</dbReference>
<dbReference type="InterPro" id="IPR029016">
    <property type="entry name" value="GAF-like_dom_sf"/>
</dbReference>
<evidence type="ECO:0000256" key="5">
    <source>
        <dbReference type="ARBA" id="ARBA00023163"/>
    </source>
</evidence>
<evidence type="ECO:0000313" key="9">
    <source>
        <dbReference type="Proteomes" id="UP000017590"/>
    </source>
</evidence>
<dbReference type="PROSITE" id="PS50045">
    <property type="entry name" value="SIGMA54_INTERACT_4"/>
    <property type="match status" value="1"/>
</dbReference>
<evidence type="ECO:0000256" key="1">
    <source>
        <dbReference type="ARBA" id="ARBA00022741"/>
    </source>
</evidence>
<dbReference type="Proteomes" id="UP000017590">
    <property type="component" value="Chromosome"/>
</dbReference>
<dbReference type="PANTHER" id="PTHR32071:SF57">
    <property type="entry name" value="C4-DICARBOXYLATE TRANSPORT TRANSCRIPTIONAL REGULATORY PROTEIN DCTD"/>
    <property type="match status" value="1"/>
</dbReference>
<evidence type="ECO:0000256" key="2">
    <source>
        <dbReference type="ARBA" id="ARBA00022840"/>
    </source>
</evidence>
<dbReference type="InterPro" id="IPR027417">
    <property type="entry name" value="P-loop_NTPase"/>
</dbReference>
<reference evidence="9" key="1">
    <citation type="journal article" date="2014" name="Biotechnol. Biofuels">
        <title>Comparison of single-molecule sequencing and hybrid approaches for finishing the genome of Clostridium autoethanogenum and analysis of CRISPR systems in industrial relevant Clostridia.</title>
        <authorList>
            <person name="Brown S.D."/>
            <person name="Nagaraju S."/>
            <person name="Utturkar S."/>
            <person name="De Tissera S."/>
            <person name="Segovia S."/>
            <person name="Mitchell W."/>
            <person name="Land M.L."/>
            <person name="Dassanayake A."/>
            <person name="Kopke M."/>
        </authorList>
    </citation>
    <scope>NUCLEOTIDE SEQUENCE [LARGE SCALE GENOMIC DNA]</scope>
    <source>
        <strain evidence="9">DSM 10061</strain>
    </source>
</reference>
<feature type="domain" description="Sigma-54 factor interaction" evidence="6">
    <location>
        <begin position="343"/>
        <end position="573"/>
    </location>
</feature>
<proteinExistence type="predicted"/>
<dbReference type="Gene3D" id="3.30.450.20">
    <property type="entry name" value="PAS domain"/>
    <property type="match status" value="1"/>
</dbReference>
<accession>A0ABN4BAR7</accession>
<dbReference type="PANTHER" id="PTHR32071">
    <property type="entry name" value="TRANSCRIPTIONAL REGULATORY PROTEIN"/>
    <property type="match status" value="1"/>
</dbReference>
<dbReference type="InterPro" id="IPR002078">
    <property type="entry name" value="Sigma_54_int"/>
</dbReference>
<dbReference type="NCBIfam" id="TIGR00229">
    <property type="entry name" value="sensory_box"/>
    <property type="match status" value="1"/>
</dbReference>
<dbReference type="InterPro" id="IPR025943">
    <property type="entry name" value="Sigma_54_int_dom_ATP-bd_2"/>
</dbReference>
<gene>
    <name evidence="8" type="ORF">CAETHG_0463</name>
</gene>
<dbReference type="RefSeq" id="WP_081702018.1">
    <property type="nucleotide sequence ID" value="NC_022592.1"/>
</dbReference>
<keyword evidence="5" id="KW-0804">Transcription</keyword>
<dbReference type="InterPro" id="IPR003018">
    <property type="entry name" value="GAF"/>
</dbReference>
<dbReference type="InterPro" id="IPR002197">
    <property type="entry name" value="HTH_Fis"/>
</dbReference>
<dbReference type="PRINTS" id="PR01590">
    <property type="entry name" value="HTHFIS"/>
</dbReference>
<keyword evidence="3" id="KW-0805">Transcription regulation</keyword>
<dbReference type="InterPro" id="IPR058031">
    <property type="entry name" value="AAA_lid_NorR"/>
</dbReference>
<dbReference type="PROSITE" id="PS00688">
    <property type="entry name" value="SIGMA54_INTERACT_3"/>
    <property type="match status" value="1"/>
</dbReference>
<name>A0ABN4BAR7_9CLOT</name>
<dbReference type="PROSITE" id="PS00676">
    <property type="entry name" value="SIGMA54_INTERACT_2"/>
    <property type="match status" value="1"/>
</dbReference>
<dbReference type="Gene3D" id="3.30.450.40">
    <property type="match status" value="1"/>
</dbReference>
<evidence type="ECO:0000256" key="3">
    <source>
        <dbReference type="ARBA" id="ARBA00023015"/>
    </source>
</evidence>
<dbReference type="SMART" id="SM00382">
    <property type="entry name" value="AAA"/>
    <property type="match status" value="1"/>
</dbReference>
<dbReference type="SUPFAM" id="SSF52540">
    <property type="entry name" value="P-loop containing nucleoside triphosphate hydrolases"/>
    <property type="match status" value="1"/>
</dbReference>
<keyword evidence="4" id="KW-0238">DNA-binding</keyword>